<dbReference type="InterPro" id="IPR043155">
    <property type="entry name" value="VPS33_dom3b"/>
</dbReference>
<dbReference type="InterPro" id="IPR027482">
    <property type="entry name" value="Sec1-like_dom2"/>
</dbReference>
<comment type="similarity">
    <text evidence="1">Belongs to the STXBP/unc-18/SEC1 family.</text>
</comment>
<dbReference type="SUPFAM" id="SSF56815">
    <property type="entry name" value="Sec1/munc18-like (SM) proteins"/>
    <property type="match status" value="1"/>
</dbReference>
<dbReference type="STRING" id="45607.A0A2T0FDF8"/>
<dbReference type="InterPro" id="IPR001619">
    <property type="entry name" value="Sec1-like"/>
</dbReference>
<dbReference type="EMBL" id="NDIQ01000001">
    <property type="protein sequence ID" value="PRT52995.1"/>
    <property type="molecule type" value="Genomic_DNA"/>
</dbReference>
<dbReference type="InterPro" id="IPR036045">
    <property type="entry name" value="Sec1-like_sf"/>
</dbReference>
<reference evidence="3 4" key="1">
    <citation type="submission" date="2017-04" db="EMBL/GenBank/DDBJ databases">
        <title>Genome sequencing of [Candida] sorbophila.</title>
        <authorList>
            <person name="Ahn J.O."/>
        </authorList>
    </citation>
    <scope>NUCLEOTIDE SEQUENCE [LARGE SCALE GENOMIC DNA]</scope>
    <source>
        <strain evidence="3 4">DS02</strain>
    </source>
</reference>
<evidence type="ECO:0000256" key="1">
    <source>
        <dbReference type="ARBA" id="ARBA00009884"/>
    </source>
</evidence>
<dbReference type="AlphaFoldDB" id="A0A2T0FDF8"/>
<dbReference type="Pfam" id="PF00995">
    <property type="entry name" value="Sec1"/>
    <property type="match status" value="1"/>
</dbReference>
<keyword evidence="2" id="KW-0472">Membrane</keyword>
<comment type="caution">
    <text evidence="3">The sequence shown here is derived from an EMBL/GenBank/DDBJ whole genome shotgun (WGS) entry which is preliminary data.</text>
</comment>
<dbReference type="Gene3D" id="3.40.50.1910">
    <property type="match status" value="2"/>
</dbReference>
<keyword evidence="2" id="KW-0812">Transmembrane</keyword>
<accession>A0A2T0FDF8</accession>
<dbReference type="InterPro" id="IPR043127">
    <property type="entry name" value="Sec-1-like_dom3a"/>
</dbReference>
<name>A0A2T0FDF8_9ASCO</name>
<protein>
    <submittedName>
        <fullName evidence="3">Vacuolar protein-sorting-associated protein 33</fullName>
    </submittedName>
</protein>
<dbReference type="PANTHER" id="PTHR11679">
    <property type="entry name" value="VESICLE PROTEIN SORTING-ASSOCIATED"/>
    <property type="match status" value="1"/>
</dbReference>
<dbReference type="CDD" id="cd22888">
    <property type="entry name" value="CcO_VIIa_fungal"/>
    <property type="match status" value="1"/>
</dbReference>
<proteinExistence type="inferred from homology"/>
<organism evidence="3 4">
    <name type="scientific">Wickerhamiella sorbophila</name>
    <dbReference type="NCBI Taxonomy" id="45607"/>
    <lineage>
        <taxon>Eukaryota</taxon>
        <taxon>Fungi</taxon>
        <taxon>Dikarya</taxon>
        <taxon>Ascomycota</taxon>
        <taxon>Saccharomycotina</taxon>
        <taxon>Dipodascomycetes</taxon>
        <taxon>Dipodascales</taxon>
        <taxon>Trichomonascaceae</taxon>
        <taxon>Wickerhamiella</taxon>
    </lineage>
</organism>
<keyword evidence="2" id="KW-1133">Transmembrane helix</keyword>
<dbReference type="Gene3D" id="1.25.40.850">
    <property type="match status" value="1"/>
</dbReference>
<dbReference type="InterPro" id="IPR043154">
    <property type="entry name" value="Sec-1-like_dom1"/>
</dbReference>
<dbReference type="RefSeq" id="XP_024662941.1">
    <property type="nucleotide sequence ID" value="XM_024807173.1"/>
</dbReference>
<dbReference type="Gene3D" id="3.40.50.2060">
    <property type="match status" value="1"/>
</dbReference>
<dbReference type="GeneID" id="36514364"/>
<dbReference type="Gene3D" id="3.90.830.10">
    <property type="entry name" value="Syntaxin Binding Protein 1, Chain A, domain 2"/>
    <property type="match status" value="1"/>
</dbReference>
<evidence type="ECO:0000256" key="2">
    <source>
        <dbReference type="SAM" id="Phobius"/>
    </source>
</evidence>
<evidence type="ECO:0000313" key="3">
    <source>
        <dbReference type="EMBL" id="PRT52995.1"/>
    </source>
</evidence>
<dbReference type="Proteomes" id="UP000238350">
    <property type="component" value="Unassembled WGS sequence"/>
</dbReference>
<keyword evidence="4" id="KW-1185">Reference proteome</keyword>
<feature type="transmembrane region" description="Helical" evidence="2">
    <location>
        <begin position="18"/>
        <end position="39"/>
    </location>
</feature>
<evidence type="ECO:0000313" key="4">
    <source>
        <dbReference type="Proteomes" id="UP000238350"/>
    </source>
</evidence>
<dbReference type="GO" id="GO:0016192">
    <property type="term" value="P:vesicle-mediated transport"/>
    <property type="evidence" value="ECO:0007669"/>
    <property type="project" value="InterPro"/>
</dbReference>
<dbReference type="OrthoDB" id="10262287at2759"/>
<sequence length="622" mass="68247">MVANTSVTRVAGVLKRRIIIDIAAGFTTGCIAAFSWWHFYHQKRLHFREQWYVDYAKAKGAAADGSLDMEADSAGESLRQALLDIGGPKTLAIDSGLTAVVSALCPYSSLKDCGVSDVVTLTRETIRGNIVYVASGSPESVKLVCDNLQKSIANDGERILLVRPRTSPLVDLILDQHGLTAEVKVYDWPAFFMPGPVLSMGLSPTMPVNELVWQTAVALNALQAASNGPFSRVTGHGSAAKRVSELLQDLQGEHQASAVANGGFEYYFGSAFVGCDVDYLLLIDRQVDWVGALVFQLTYQGLLDEIYGVSPGQIVNGPDGKVKLEGELFNMIRDLNFGMVGQRLNSLARQLQTAYDKRHDAKSIDEIREFVAKLGDLQSTQIQLKQHTALAEAIMSYVQGNEFTACLEFQQSLVENELGTSEAVSQLQELIYRKIPVARAARLLCLVCLCRSGLKEKQLHTLYNDILRTYGYEHLQTLHDLENRGLLFTTTQTSYAQIARSFQLSNQNEKVSKVYAGYTPLSVRLVQAAVMAVRGDPMLLGEYFDNVQKSDHPKEAKLRKILLRNSGSHDKQVIMVMVIGGVTYAEAAAMRAAVPSDKELIVASTSVITGDRLVKTELSPAD</sequence>
<gene>
    <name evidence="3" type="ORF">B9G98_00615</name>
</gene>